<evidence type="ECO:0000256" key="21">
    <source>
        <dbReference type="ARBA" id="ARBA00049161"/>
    </source>
</evidence>
<evidence type="ECO:0000256" key="20">
    <source>
        <dbReference type="ARBA" id="ARBA00049035"/>
    </source>
</evidence>
<gene>
    <name evidence="24" type="ORF">Q765_13115</name>
</gene>
<dbReference type="Gene3D" id="3.40.1190.10">
    <property type="entry name" value="Mur-like, catalytic domain"/>
    <property type="match status" value="1"/>
</dbReference>
<dbReference type="GO" id="GO:0046656">
    <property type="term" value="P:folic acid biosynthetic process"/>
    <property type="evidence" value="ECO:0007669"/>
    <property type="project" value="UniProtKB-KW"/>
</dbReference>
<protein>
    <recommendedName>
        <fullName evidence="8">Dihydrofolate synthase/folylpolyglutamate synthase</fullName>
        <ecNumber evidence="6">6.3.2.12</ecNumber>
        <ecNumber evidence="7">6.3.2.17</ecNumber>
    </recommendedName>
    <alternativeName>
        <fullName evidence="17">Folylpoly-gamma-glutamate synthetase-dihydrofolate synthetase</fullName>
    </alternativeName>
    <alternativeName>
        <fullName evidence="15">Folylpolyglutamate synthetase</fullName>
    </alternativeName>
    <alternativeName>
        <fullName evidence="16">Tetrahydrofolylpolyglutamate synthase</fullName>
    </alternativeName>
</protein>
<accession>A0A0A2M2Z9</accession>
<dbReference type="AlphaFoldDB" id="A0A0A2M2Z9"/>
<comment type="catalytic activity">
    <reaction evidence="18">
        <text>(6S)-5,6,7,8-tetrahydrofolyl-(gamma-L-Glu)(n) + L-glutamate + ATP = (6S)-5,6,7,8-tetrahydrofolyl-(gamma-L-Glu)(n+1) + ADP + phosphate + H(+)</text>
        <dbReference type="Rhea" id="RHEA:10580"/>
        <dbReference type="Rhea" id="RHEA-COMP:14738"/>
        <dbReference type="Rhea" id="RHEA-COMP:14740"/>
        <dbReference type="ChEBI" id="CHEBI:15378"/>
        <dbReference type="ChEBI" id="CHEBI:29985"/>
        <dbReference type="ChEBI" id="CHEBI:30616"/>
        <dbReference type="ChEBI" id="CHEBI:43474"/>
        <dbReference type="ChEBI" id="CHEBI:141005"/>
        <dbReference type="ChEBI" id="CHEBI:456216"/>
        <dbReference type="EC" id="6.3.2.17"/>
    </reaction>
</comment>
<dbReference type="PANTHER" id="PTHR11136">
    <property type="entry name" value="FOLYLPOLYGLUTAMATE SYNTHASE-RELATED"/>
    <property type="match status" value="1"/>
</dbReference>
<name>A0A0A2M2Z9_9FLAO</name>
<comment type="cofactor">
    <cofactor evidence="1">
        <name>Mg(2+)</name>
        <dbReference type="ChEBI" id="CHEBI:18420"/>
    </cofactor>
</comment>
<evidence type="ECO:0000256" key="15">
    <source>
        <dbReference type="ARBA" id="ARBA00030048"/>
    </source>
</evidence>
<organism evidence="24 25">
    <name type="scientific">Flavobacterium rivuli WB 3.3-2 = DSM 21788</name>
    <dbReference type="NCBI Taxonomy" id="1121895"/>
    <lineage>
        <taxon>Bacteria</taxon>
        <taxon>Pseudomonadati</taxon>
        <taxon>Bacteroidota</taxon>
        <taxon>Flavobacteriia</taxon>
        <taxon>Flavobacteriales</taxon>
        <taxon>Flavobacteriaceae</taxon>
        <taxon>Flavobacterium</taxon>
    </lineage>
</organism>
<dbReference type="SUPFAM" id="SSF53623">
    <property type="entry name" value="MurD-like peptide ligases, catalytic domain"/>
    <property type="match status" value="1"/>
</dbReference>
<dbReference type="PROSITE" id="PS01012">
    <property type="entry name" value="FOLYLPOLYGLU_SYNT_2"/>
    <property type="match status" value="1"/>
</dbReference>
<evidence type="ECO:0000256" key="6">
    <source>
        <dbReference type="ARBA" id="ARBA00013023"/>
    </source>
</evidence>
<keyword evidence="25" id="KW-1185">Reference proteome</keyword>
<evidence type="ECO:0000256" key="19">
    <source>
        <dbReference type="ARBA" id="ARBA00047808"/>
    </source>
</evidence>
<evidence type="ECO:0000259" key="23">
    <source>
        <dbReference type="Pfam" id="PF08245"/>
    </source>
</evidence>
<dbReference type="EMBL" id="JRLX01000014">
    <property type="protein sequence ID" value="KGO85996.1"/>
    <property type="molecule type" value="Genomic_DNA"/>
</dbReference>
<dbReference type="GO" id="GO:0005524">
    <property type="term" value="F:ATP binding"/>
    <property type="evidence" value="ECO:0007669"/>
    <property type="project" value="UniProtKB-KW"/>
</dbReference>
<dbReference type="FunFam" id="3.40.1190.10:FF:000011">
    <property type="entry name" value="Folylpolyglutamate synthase/dihydrofolate synthase"/>
    <property type="match status" value="1"/>
</dbReference>
<dbReference type="InterPro" id="IPR001645">
    <property type="entry name" value="Folylpolyglutamate_synth"/>
</dbReference>
<dbReference type="eggNOG" id="COG0285">
    <property type="taxonomic scope" value="Bacteria"/>
</dbReference>
<dbReference type="InterPro" id="IPR036615">
    <property type="entry name" value="Mur_ligase_C_dom_sf"/>
</dbReference>
<feature type="domain" description="Mur ligase central" evidence="23">
    <location>
        <begin position="51"/>
        <end position="243"/>
    </location>
</feature>
<dbReference type="Pfam" id="PF02875">
    <property type="entry name" value="Mur_ligase_C"/>
    <property type="match status" value="1"/>
</dbReference>
<comment type="pathway">
    <text evidence="4">Cofactor biosynthesis; tetrahydrofolylpolyglutamate biosynthesis.</text>
</comment>
<feature type="domain" description="Mur ligase C-terminal" evidence="22">
    <location>
        <begin position="279"/>
        <end position="396"/>
    </location>
</feature>
<comment type="catalytic activity">
    <reaction evidence="21">
        <text>7,8-dihydropteroate + L-glutamate + ATP = 7,8-dihydrofolate + ADP + phosphate + H(+)</text>
        <dbReference type="Rhea" id="RHEA:23584"/>
        <dbReference type="ChEBI" id="CHEBI:15378"/>
        <dbReference type="ChEBI" id="CHEBI:17839"/>
        <dbReference type="ChEBI" id="CHEBI:29985"/>
        <dbReference type="ChEBI" id="CHEBI:30616"/>
        <dbReference type="ChEBI" id="CHEBI:43474"/>
        <dbReference type="ChEBI" id="CHEBI:57451"/>
        <dbReference type="ChEBI" id="CHEBI:456216"/>
        <dbReference type="EC" id="6.3.2.12"/>
    </reaction>
</comment>
<evidence type="ECO:0000256" key="8">
    <source>
        <dbReference type="ARBA" id="ARBA00019357"/>
    </source>
</evidence>
<evidence type="ECO:0000256" key="2">
    <source>
        <dbReference type="ARBA" id="ARBA00002714"/>
    </source>
</evidence>
<dbReference type="GO" id="GO:0005737">
    <property type="term" value="C:cytoplasm"/>
    <property type="evidence" value="ECO:0007669"/>
    <property type="project" value="TreeGrafter"/>
</dbReference>
<evidence type="ECO:0000256" key="5">
    <source>
        <dbReference type="ARBA" id="ARBA00008276"/>
    </source>
</evidence>
<dbReference type="GO" id="GO:0008841">
    <property type="term" value="F:dihydrofolate synthase activity"/>
    <property type="evidence" value="ECO:0007669"/>
    <property type="project" value="UniProtKB-EC"/>
</dbReference>
<dbReference type="Pfam" id="PF08245">
    <property type="entry name" value="Mur_ligase_M"/>
    <property type="match status" value="1"/>
</dbReference>
<evidence type="ECO:0000256" key="11">
    <source>
        <dbReference type="ARBA" id="ARBA00022741"/>
    </source>
</evidence>
<evidence type="ECO:0000256" key="4">
    <source>
        <dbReference type="ARBA" id="ARBA00005150"/>
    </source>
</evidence>
<comment type="function">
    <text evidence="2">Functions in two distinct reactions of the de novo folate biosynthetic pathway. Catalyzes the addition of a glutamate residue to dihydropteroate (7,8-dihydropteroate or H2Pte) to form dihydrofolate (7,8-dihydrofolate monoglutamate or H2Pte-Glu). Also catalyzes successive additions of L-glutamate to tetrahydrofolate or 10-formyltetrahydrofolate or 5,10-methylenetetrahydrofolate, leading to folylpolyglutamate derivatives.</text>
</comment>
<reference evidence="24 25" key="1">
    <citation type="submission" date="2013-09" db="EMBL/GenBank/DDBJ databases">
        <authorList>
            <person name="Zeng Z."/>
            <person name="Chen C."/>
        </authorList>
    </citation>
    <scope>NUCLEOTIDE SEQUENCE [LARGE SCALE GENOMIC DNA]</scope>
    <source>
        <strain evidence="24 25">WB 3.3-2</strain>
    </source>
</reference>
<evidence type="ECO:0000256" key="3">
    <source>
        <dbReference type="ARBA" id="ARBA00004799"/>
    </source>
</evidence>
<dbReference type="Gene3D" id="3.90.190.20">
    <property type="entry name" value="Mur ligase, C-terminal domain"/>
    <property type="match status" value="1"/>
</dbReference>
<dbReference type="InterPro" id="IPR004101">
    <property type="entry name" value="Mur_ligase_C"/>
</dbReference>
<dbReference type="InterPro" id="IPR018109">
    <property type="entry name" value="Folylpolyglutamate_synth_CS"/>
</dbReference>
<dbReference type="NCBIfam" id="TIGR01499">
    <property type="entry name" value="folC"/>
    <property type="match status" value="1"/>
</dbReference>
<dbReference type="Proteomes" id="UP000030152">
    <property type="component" value="Unassembled WGS sequence"/>
</dbReference>
<evidence type="ECO:0000259" key="22">
    <source>
        <dbReference type="Pfam" id="PF02875"/>
    </source>
</evidence>
<comment type="pathway">
    <text evidence="3">Cofactor biosynthesis; tetrahydrofolate biosynthesis; 7,8-dihydrofolate from 2-amino-4-hydroxy-6-hydroxymethyl-7,8-dihydropteridine diphosphate and 4-aminobenzoate: step 2/2.</text>
</comment>
<dbReference type="EC" id="6.3.2.12" evidence="6"/>
<evidence type="ECO:0000256" key="10">
    <source>
        <dbReference type="ARBA" id="ARBA00022723"/>
    </source>
</evidence>
<evidence type="ECO:0000256" key="17">
    <source>
        <dbReference type="ARBA" id="ARBA00032510"/>
    </source>
</evidence>
<keyword evidence="9" id="KW-0436">Ligase</keyword>
<dbReference type="EC" id="6.3.2.17" evidence="7"/>
<keyword evidence="13" id="KW-0460">Magnesium</keyword>
<dbReference type="InterPro" id="IPR013221">
    <property type="entry name" value="Mur_ligase_cen"/>
</dbReference>
<sequence>MTYDETIQWMFAQLPMYQLQGASAFKKDLTNTLLLAKYLTHPEEKIKMVHIAGTNGKGSVSNMLASVLQEAGYKTGLYTSPHLKDFRERIKINGQDIGKDFIMEFMGKHRPFFEANDLSFFEMTVGLALDCFAQEKVDVAIIETGLGGRLDATNIITPLVSVITNIGMDHTQFLGNTLQAIAGEKAGIIKPGVPVVIGEYIPETKTIFTAKANELNAPIYFAQDSVNEEYESDLKGNYQQQNKKTVLQTIKLLQEQLPVAENQLRQGLLNVAVNTGFMGRWQQIHTNPAAIADTAHNSHGLKLVMEQVQQQKFETLRIVFGVVNDKDLNEILPLLPKHAVYYFCKPDIFRGLDEKKLQAAAVNYGLVGNVYNSVKQAYAEALAQSTPEDFIYIGGSTFVVAEIL</sequence>
<evidence type="ECO:0000256" key="1">
    <source>
        <dbReference type="ARBA" id="ARBA00001946"/>
    </source>
</evidence>
<evidence type="ECO:0000256" key="9">
    <source>
        <dbReference type="ARBA" id="ARBA00022598"/>
    </source>
</evidence>
<evidence type="ECO:0000256" key="18">
    <source>
        <dbReference type="ARBA" id="ARBA00047493"/>
    </source>
</evidence>
<dbReference type="STRING" id="1121895.GCA_000378485_03563"/>
<keyword evidence="10" id="KW-0479">Metal-binding</keyword>
<evidence type="ECO:0000256" key="12">
    <source>
        <dbReference type="ARBA" id="ARBA00022840"/>
    </source>
</evidence>
<evidence type="ECO:0000256" key="13">
    <source>
        <dbReference type="ARBA" id="ARBA00022842"/>
    </source>
</evidence>
<proteinExistence type="inferred from homology"/>
<keyword evidence="11" id="KW-0547">Nucleotide-binding</keyword>
<keyword evidence="12" id="KW-0067">ATP-binding</keyword>
<dbReference type="GO" id="GO:0004326">
    <property type="term" value="F:tetrahydrofolylpolyglutamate synthase activity"/>
    <property type="evidence" value="ECO:0007669"/>
    <property type="project" value="UniProtKB-EC"/>
</dbReference>
<comment type="similarity">
    <text evidence="5">Belongs to the folylpolyglutamate synthase family.</text>
</comment>
<evidence type="ECO:0000256" key="7">
    <source>
        <dbReference type="ARBA" id="ARBA00013025"/>
    </source>
</evidence>
<dbReference type="GO" id="GO:0046872">
    <property type="term" value="F:metal ion binding"/>
    <property type="evidence" value="ECO:0007669"/>
    <property type="project" value="UniProtKB-KW"/>
</dbReference>
<dbReference type="PROSITE" id="PS01011">
    <property type="entry name" value="FOLYLPOLYGLU_SYNT_1"/>
    <property type="match status" value="1"/>
</dbReference>
<comment type="catalytic activity">
    <reaction evidence="19">
        <text>10-formyltetrahydrofolyl-(gamma-L-Glu)(n) + L-glutamate + ATP = 10-formyltetrahydrofolyl-(gamma-L-Glu)(n+1) + ADP + phosphate + H(+)</text>
        <dbReference type="Rhea" id="RHEA:51904"/>
        <dbReference type="Rhea" id="RHEA-COMP:13088"/>
        <dbReference type="Rhea" id="RHEA-COMP:14300"/>
        <dbReference type="ChEBI" id="CHEBI:15378"/>
        <dbReference type="ChEBI" id="CHEBI:29985"/>
        <dbReference type="ChEBI" id="CHEBI:30616"/>
        <dbReference type="ChEBI" id="CHEBI:43474"/>
        <dbReference type="ChEBI" id="CHEBI:134413"/>
        <dbReference type="ChEBI" id="CHEBI:456216"/>
        <dbReference type="EC" id="6.3.2.17"/>
    </reaction>
</comment>
<evidence type="ECO:0000313" key="24">
    <source>
        <dbReference type="EMBL" id="KGO85996.1"/>
    </source>
</evidence>
<evidence type="ECO:0000256" key="16">
    <source>
        <dbReference type="ARBA" id="ARBA00030592"/>
    </source>
</evidence>
<dbReference type="InterPro" id="IPR036565">
    <property type="entry name" value="Mur-like_cat_sf"/>
</dbReference>
<dbReference type="PIRSF" id="PIRSF001563">
    <property type="entry name" value="Folylpolyglu_synth"/>
    <property type="match status" value="1"/>
</dbReference>
<dbReference type="PANTHER" id="PTHR11136:SF0">
    <property type="entry name" value="DIHYDROFOLATE SYNTHETASE-RELATED"/>
    <property type="match status" value="1"/>
</dbReference>
<evidence type="ECO:0000256" key="14">
    <source>
        <dbReference type="ARBA" id="ARBA00022909"/>
    </source>
</evidence>
<keyword evidence="14" id="KW-0289">Folate biosynthesis</keyword>
<dbReference type="SUPFAM" id="SSF53244">
    <property type="entry name" value="MurD-like peptide ligases, peptide-binding domain"/>
    <property type="match status" value="1"/>
</dbReference>
<dbReference type="OrthoDB" id="9809356at2"/>
<evidence type="ECO:0000313" key="25">
    <source>
        <dbReference type="Proteomes" id="UP000030152"/>
    </source>
</evidence>
<comment type="catalytic activity">
    <reaction evidence="20">
        <text>(6R)-5,10-methylenetetrahydrofolyl-(gamma-L-Glu)(n) + L-glutamate + ATP = (6R)-5,10-methylenetetrahydrofolyl-(gamma-L-Glu)(n+1) + ADP + phosphate + H(+)</text>
        <dbReference type="Rhea" id="RHEA:51912"/>
        <dbReference type="Rhea" id="RHEA-COMP:13257"/>
        <dbReference type="Rhea" id="RHEA-COMP:13258"/>
        <dbReference type="ChEBI" id="CHEBI:15378"/>
        <dbReference type="ChEBI" id="CHEBI:29985"/>
        <dbReference type="ChEBI" id="CHEBI:30616"/>
        <dbReference type="ChEBI" id="CHEBI:43474"/>
        <dbReference type="ChEBI" id="CHEBI:136572"/>
        <dbReference type="ChEBI" id="CHEBI:456216"/>
        <dbReference type="EC" id="6.3.2.17"/>
    </reaction>
</comment>
<comment type="caution">
    <text evidence="24">The sequence shown here is derived from an EMBL/GenBank/DDBJ whole genome shotgun (WGS) entry which is preliminary data.</text>
</comment>